<comment type="caution">
    <text evidence="1">The sequence shown here is derived from an EMBL/GenBank/DDBJ whole genome shotgun (WGS) entry which is preliminary data.</text>
</comment>
<evidence type="ECO:0000313" key="2">
    <source>
        <dbReference type="Proteomes" id="UP000253805"/>
    </source>
</evidence>
<reference evidence="1 2" key="1">
    <citation type="journal article" date="2018" name="Elife">
        <title>Discovery and characterization of a prevalent human gut bacterial enzyme sufficient for the inactivation of a family of plant toxins.</title>
        <authorList>
            <person name="Koppel N."/>
            <person name="Bisanz J.E."/>
            <person name="Pandelia M.E."/>
            <person name="Turnbaugh P.J."/>
            <person name="Balskus E.P."/>
        </authorList>
    </citation>
    <scope>NUCLEOTIDE SEQUENCE [LARGE SCALE GENOMIC DNA]</scope>
    <source>
        <strain evidence="1 2">OB21 GAM 11</strain>
    </source>
</reference>
<name>A0A369NYH5_9ACTN</name>
<sequence>MSDIRKQWGYGYGGTAVIFNNSPAYWLEWLYKYSFATHTFAGESSSTTKGVAEILWRMDSKLWDTNRSRSVGNIAGDLLAILTAVNERDSRSNAWGYDYSSSSGNYYANSPAGWLNWLYKYSWTTHTFAGDDSQTTRGFSEILWLIDSKLYDTGRGRTIGNTVGDVNAVLDAITKGPEGGRVSFYNIGNSIETIKNETRDLGNLLESIDERVTALDALGVRLANIALTADDIRKSVNSSVQWSEVLHGDLSLLRHGAADLLPGYADWTLWDFLQGIYFDLGQIVDLLKGLQQTLTAWGDRWDSQDLYLMEWAKRWDALDKGGTWSESDKGALFAKLDGISDRLSVEAGQTVLDALLGEVKPQYINDQLTIVKEVARNRFPFCIPAMMQQMLGLMQSEAQVPHWEFDFFGSPLVLDLGDLESFALVTRWASCFMLFLALLANTKRFIFDLGGGGK</sequence>
<dbReference type="EMBL" id="PPUT01000045">
    <property type="protein sequence ID" value="RDC41286.1"/>
    <property type="molecule type" value="Genomic_DNA"/>
</dbReference>
<proteinExistence type="predicted"/>
<accession>A0A369NYH5</accession>
<dbReference type="AlphaFoldDB" id="A0A369NYH5"/>
<dbReference type="Proteomes" id="UP000253805">
    <property type="component" value="Unassembled WGS sequence"/>
</dbReference>
<organism evidence="1 2">
    <name type="scientific">Adlercreutzia equolifaciens subsp. celatus</name>
    <dbReference type="NCBI Taxonomy" id="394340"/>
    <lineage>
        <taxon>Bacteria</taxon>
        <taxon>Bacillati</taxon>
        <taxon>Actinomycetota</taxon>
        <taxon>Coriobacteriia</taxon>
        <taxon>Eggerthellales</taxon>
        <taxon>Eggerthellaceae</taxon>
        <taxon>Adlercreutzia</taxon>
    </lineage>
</organism>
<protein>
    <submittedName>
        <fullName evidence="1">Uncharacterized protein</fullName>
    </submittedName>
</protein>
<gene>
    <name evidence="1" type="ORF">C1850_11190</name>
</gene>
<evidence type="ECO:0000313" key="1">
    <source>
        <dbReference type="EMBL" id="RDC41286.1"/>
    </source>
</evidence>